<comment type="caution">
    <text evidence="26">Lacks conserved residue(s) required for the propagation of feature annotation.</text>
</comment>
<comment type="catalytic activity">
    <reaction evidence="22">
        <text>(9Z,12Z)-octadecadienoate + AH2 + O2 = (9S)-hydroxy-(10E,12Z)-octadecadienoate + A + H2O</text>
        <dbReference type="Rhea" id="RHEA:75459"/>
        <dbReference type="ChEBI" id="CHEBI:13193"/>
        <dbReference type="ChEBI" id="CHEBI:15377"/>
        <dbReference type="ChEBI" id="CHEBI:15379"/>
        <dbReference type="ChEBI" id="CHEBI:17499"/>
        <dbReference type="ChEBI" id="CHEBI:30245"/>
        <dbReference type="ChEBI" id="CHEBI:77852"/>
    </reaction>
    <physiologicalReaction direction="left-to-right" evidence="22">
        <dbReference type="Rhea" id="RHEA:75460"/>
    </physiologicalReaction>
</comment>
<feature type="disulfide bond" evidence="26">
    <location>
        <begin position="160"/>
        <end position="169"/>
    </location>
</feature>
<evidence type="ECO:0000256" key="4">
    <source>
        <dbReference type="ARBA" id="ARBA00004702"/>
    </source>
</evidence>
<dbReference type="Pfam" id="PF03098">
    <property type="entry name" value="An_peroxidase"/>
    <property type="match status" value="1"/>
</dbReference>
<feature type="domain" description="EGF-like" evidence="28">
    <location>
        <begin position="131"/>
        <end position="170"/>
    </location>
</feature>
<evidence type="ECO:0000256" key="25">
    <source>
        <dbReference type="ARBA" id="ARBA00036409"/>
    </source>
</evidence>
<dbReference type="EC" id="1.14.99.1" evidence="7"/>
<keyword evidence="26" id="KW-1015">Disulfide bond</keyword>
<evidence type="ECO:0000256" key="7">
    <source>
        <dbReference type="ARBA" id="ARBA00012440"/>
    </source>
</evidence>
<evidence type="ECO:0000256" key="8">
    <source>
        <dbReference type="ARBA" id="ARBA00022501"/>
    </source>
</evidence>
<evidence type="ECO:0000256" key="26">
    <source>
        <dbReference type="PROSITE-ProRule" id="PRU00076"/>
    </source>
</evidence>
<evidence type="ECO:0000256" key="6">
    <source>
        <dbReference type="ARBA" id="ARBA00011738"/>
    </source>
</evidence>
<dbReference type="GO" id="GO:0005789">
    <property type="term" value="C:endoplasmic reticulum membrane"/>
    <property type="evidence" value="ECO:0007669"/>
    <property type="project" value="UniProtKB-SubCell"/>
</dbReference>
<organism evidence="29 30">
    <name type="scientific">Sipha flava</name>
    <name type="common">yellow sugarcane aphid</name>
    <dbReference type="NCBI Taxonomy" id="143950"/>
    <lineage>
        <taxon>Eukaryota</taxon>
        <taxon>Metazoa</taxon>
        <taxon>Ecdysozoa</taxon>
        <taxon>Arthropoda</taxon>
        <taxon>Hexapoda</taxon>
        <taxon>Insecta</taxon>
        <taxon>Pterygota</taxon>
        <taxon>Neoptera</taxon>
        <taxon>Paraneoptera</taxon>
        <taxon>Hemiptera</taxon>
        <taxon>Sternorrhyncha</taxon>
        <taxon>Aphidomorpha</taxon>
        <taxon>Aphidoidea</taxon>
        <taxon>Aphididae</taxon>
        <taxon>Sipha</taxon>
    </lineage>
</organism>
<dbReference type="GO" id="GO:0019371">
    <property type="term" value="P:cyclooxygenase pathway"/>
    <property type="evidence" value="ECO:0007669"/>
    <property type="project" value="TreeGrafter"/>
</dbReference>
<dbReference type="RefSeq" id="XP_025418087.1">
    <property type="nucleotide sequence ID" value="XM_025562302.1"/>
</dbReference>
<dbReference type="PROSITE" id="PS50026">
    <property type="entry name" value="EGF_3"/>
    <property type="match status" value="1"/>
</dbReference>
<evidence type="ECO:0000256" key="24">
    <source>
        <dbReference type="ARBA" id="ARBA00036358"/>
    </source>
</evidence>
<keyword evidence="21" id="KW-0275">Fatty acid biosynthesis</keyword>
<feature type="non-terminal residue" evidence="30">
    <location>
        <position position="684"/>
    </location>
</feature>
<evidence type="ECO:0000259" key="28">
    <source>
        <dbReference type="PROSITE" id="PS50026"/>
    </source>
</evidence>
<comment type="subcellular location">
    <subcellularLocation>
        <location evidence="3">Endoplasmic reticulum membrane</location>
    </subcellularLocation>
    <subcellularLocation>
        <location evidence="2">Microsome membrane</location>
    </subcellularLocation>
</comment>
<evidence type="ECO:0000256" key="11">
    <source>
        <dbReference type="ARBA" id="ARBA00022585"/>
    </source>
</evidence>
<dbReference type="GO" id="GO:0004601">
    <property type="term" value="F:peroxidase activity"/>
    <property type="evidence" value="ECO:0007669"/>
    <property type="project" value="UniProtKB-KW"/>
</dbReference>
<keyword evidence="20" id="KW-0443">Lipid metabolism</keyword>
<keyword evidence="27" id="KW-0472">Membrane</keyword>
<dbReference type="InterPro" id="IPR000742">
    <property type="entry name" value="EGF"/>
</dbReference>
<evidence type="ECO:0000256" key="22">
    <source>
        <dbReference type="ARBA" id="ARBA00035976"/>
    </source>
</evidence>
<feature type="transmembrane region" description="Helical" evidence="27">
    <location>
        <begin position="97"/>
        <end position="118"/>
    </location>
</feature>
<evidence type="ECO:0000256" key="15">
    <source>
        <dbReference type="ARBA" id="ARBA00022832"/>
    </source>
</evidence>
<evidence type="ECO:0000313" key="29">
    <source>
        <dbReference type="Proteomes" id="UP000694846"/>
    </source>
</evidence>
<keyword evidence="27" id="KW-1133">Transmembrane helix</keyword>
<dbReference type="InterPro" id="IPR019791">
    <property type="entry name" value="Haem_peroxidase_animal"/>
</dbReference>
<evidence type="ECO:0000256" key="16">
    <source>
        <dbReference type="ARBA" id="ARBA00022848"/>
    </source>
</evidence>
<evidence type="ECO:0000256" key="19">
    <source>
        <dbReference type="ARBA" id="ARBA00023004"/>
    </source>
</evidence>
<comment type="similarity">
    <text evidence="5">Belongs to the prostaglandin G/H synthase family.</text>
</comment>
<keyword evidence="19" id="KW-0408">Iron</keyword>
<dbReference type="InterPro" id="IPR010255">
    <property type="entry name" value="Haem_peroxidase_sf"/>
</dbReference>
<dbReference type="InterPro" id="IPR037120">
    <property type="entry name" value="Haem_peroxidase_sf_animal"/>
</dbReference>
<dbReference type="GO" id="GO:0006979">
    <property type="term" value="P:response to oxidative stress"/>
    <property type="evidence" value="ECO:0007669"/>
    <property type="project" value="InterPro"/>
</dbReference>
<keyword evidence="29" id="KW-1185">Reference proteome</keyword>
<keyword evidence="9" id="KW-0444">Lipid biosynthesis</keyword>
<keyword evidence="11" id="KW-0643">Prostaglandin biosynthesis</keyword>
<dbReference type="GO" id="GO:0020037">
    <property type="term" value="F:heme binding"/>
    <property type="evidence" value="ECO:0007669"/>
    <property type="project" value="InterPro"/>
</dbReference>
<evidence type="ECO:0000256" key="2">
    <source>
        <dbReference type="ARBA" id="ARBA00004524"/>
    </source>
</evidence>
<keyword evidence="12" id="KW-0349">Heme</keyword>
<comment type="cofactor">
    <cofactor evidence="1">
        <name>heme b</name>
        <dbReference type="ChEBI" id="CHEBI:60344"/>
    </cofactor>
</comment>
<dbReference type="PANTHER" id="PTHR11903">
    <property type="entry name" value="PROSTAGLANDIN G/H SYNTHASE"/>
    <property type="match status" value="1"/>
</dbReference>
<evidence type="ECO:0000256" key="1">
    <source>
        <dbReference type="ARBA" id="ARBA00001970"/>
    </source>
</evidence>
<evidence type="ECO:0000256" key="17">
    <source>
        <dbReference type="ARBA" id="ARBA00022964"/>
    </source>
</evidence>
<dbReference type="PANTHER" id="PTHR11903:SF39">
    <property type="entry name" value="PROSTAGLANDIN G_H SYNTHASE 2-LIKE"/>
    <property type="match status" value="1"/>
</dbReference>
<dbReference type="SUPFAM" id="SSF48113">
    <property type="entry name" value="Heme-dependent peroxidases"/>
    <property type="match status" value="1"/>
</dbReference>
<dbReference type="GO" id="GO:0043005">
    <property type="term" value="C:neuron projection"/>
    <property type="evidence" value="ECO:0007669"/>
    <property type="project" value="TreeGrafter"/>
</dbReference>
<evidence type="ECO:0000256" key="3">
    <source>
        <dbReference type="ARBA" id="ARBA00004586"/>
    </source>
</evidence>
<evidence type="ECO:0000256" key="14">
    <source>
        <dbReference type="ARBA" id="ARBA00022824"/>
    </source>
</evidence>
<dbReference type="GO" id="GO:0046872">
    <property type="term" value="F:metal ion binding"/>
    <property type="evidence" value="ECO:0007669"/>
    <property type="project" value="UniProtKB-KW"/>
</dbReference>
<dbReference type="SUPFAM" id="SSF57196">
    <property type="entry name" value="EGF/Laminin"/>
    <property type="match status" value="1"/>
</dbReference>
<comment type="catalytic activity">
    <reaction evidence="23">
        <text>(9Z,12Z)-octadecadienoate + AH2 + O2 = (9R)-hydroxy-(10E,12Z)-octadecadienoate + A + H2O</text>
        <dbReference type="Rhea" id="RHEA:75447"/>
        <dbReference type="ChEBI" id="CHEBI:13193"/>
        <dbReference type="ChEBI" id="CHEBI:15377"/>
        <dbReference type="ChEBI" id="CHEBI:15379"/>
        <dbReference type="ChEBI" id="CHEBI:17499"/>
        <dbReference type="ChEBI" id="CHEBI:30245"/>
        <dbReference type="ChEBI" id="CHEBI:77895"/>
    </reaction>
    <physiologicalReaction direction="left-to-right" evidence="23">
        <dbReference type="Rhea" id="RHEA:75448"/>
    </physiologicalReaction>
</comment>
<evidence type="ECO:0000256" key="21">
    <source>
        <dbReference type="ARBA" id="ARBA00023160"/>
    </source>
</evidence>
<dbReference type="Proteomes" id="UP000694846">
    <property type="component" value="Unplaced"/>
</dbReference>
<keyword evidence="26" id="KW-0245">EGF-like domain</keyword>
<proteinExistence type="inferred from homology"/>
<dbReference type="GeneID" id="112688888"/>
<keyword evidence="14" id="KW-0256">Endoplasmic reticulum</keyword>
<dbReference type="GO" id="GO:0004666">
    <property type="term" value="F:prostaglandin-endoperoxide synthase activity"/>
    <property type="evidence" value="ECO:0007669"/>
    <property type="project" value="UniProtKB-EC"/>
</dbReference>
<keyword evidence="10" id="KW-0575">Peroxidase</keyword>
<evidence type="ECO:0000256" key="5">
    <source>
        <dbReference type="ARBA" id="ARBA00008928"/>
    </source>
</evidence>
<keyword evidence="17" id="KW-0223">Dioxygenase</keyword>
<evidence type="ECO:0000256" key="23">
    <source>
        <dbReference type="ARBA" id="ARBA00036313"/>
    </source>
</evidence>
<evidence type="ECO:0000256" key="27">
    <source>
        <dbReference type="SAM" id="Phobius"/>
    </source>
</evidence>
<dbReference type="GO" id="GO:0016702">
    <property type="term" value="F:oxidoreductase activity, acting on single donors with incorporation of molecular oxygen, incorporation of two atoms of oxygen"/>
    <property type="evidence" value="ECO:0007669"/>
    <property type="project" value="TreeGrafter"/>
</dbReference>
<dbReference type="PRINTS" id="PR00457">
    <property type="entry name" value="ANPEROXIDASE"/>
</dbReference>
<evidence type="ECO:0000256" key="13">
    <source>
        <dbReference type="ARBA" id="ARBA00022723"/>
    </source>
</evidence>
<evidence type="ECO:0000256" key="10">
    <source>
        <dbReference type="ARBA" id="ARBA00022559"/>
    </source>
</evidence>
<dbReference type="InterPro" id="IPR050783">
    <property type="entry name" value="Oxylipin_biosynth_metab"/>
</dbReference>
<evidence type="ECO:0000256" key="18">
    <source>
        <dbReference type="ARBA" id="ARBA00023002"/>
    </source>
</evidence>
<keyword evidence="27" id="KW-0812">Transmembrane</keyword>
<keyword evidence="13" id="KW-0479">Metal-binding</keyword>
<keyword evidence="18" id="KW-0560">Oxidoreductase</keyword>
<dbReference type="Gene3D" id="1.10.640.10">
    <property type="entry name" value="Haem peroxidase domain superfamily, animal type"/>
    <property type="match status" value="1"/>
</dbReference>
<evidence type="ECO:0000256" key="20">
    <source>
        <dbReference type="ARBA" id="ARBA00023098"/>
    </source>
</evidence>
<gene>
    <name evidence="30" type="primary">LOC112688888</name>
</gene>
<accession>A0A8B8G582</accession>
<comment type="catalytic activity">
    <reaction evidence="25">
        <text>(9Z,12Z)-octadecadienoate + AH2 + O2 = (13R)-hydroxy-(9Z,11E)-octadecadienoate + A + H2O</text>
        <dbReference type="Rhea" id="RHEA:75455"/>
        <dbReference type="ChEBI" id="CHEBI:13193"/>
        <dbReference type="ChEBI" id="CHEBI:15377"/>
        <dbReference type="ChEBI" id="CHEBI:15379"/>
        <dbReference type="ChEBI" id="CHEBI:17499"/>
        <dbReference type="ChEBI" id="CHEBI:30245"/>
        <dbReference type="ChEBI" id="CHEBI:136655"/>
    </reaction>
    <physiologicalReaction direction="left-to-right" evidence="25">
        <dbReference type="Rhea" id="RHEA:75456"/>
    </physiologicalReaction>
</comment>
<keyword evidence="15" id="KW-0276">Fatty acid metabolism</keyword>
<dbReference type="PROSITE" id="PS00022">
    <property type="entry name" value="EGF_1"/>
    <property type="match status" value="1"/>
</dbReference>
<evidence type="ECO:0000256" key="9">
    <source>
        <dbReference type="ARBA" id="ARBA00022516"/>
    </source>
</evidence>
<keyword evidence="16" id="KW-0492">Microsome</keyword>
<dbReference type="PROSITE" id="PS50292">
    <property type="entry name" value="PEROXIDASE_3"/>
    <property type="match status" value="1"/>
</dbReference>
<keyword evidence="8" id="KW-0644">Prostaglandin metabolism</keyword>
<comment type="catalytic activity">
    <reaction evidence="24">
        <text>(9Z,12Z)-octadecadienoate + AH2 + O2 = (13S)-hydroxy-(9Z,11E)-octadecadienoate + A + H2O</text>
        <dbReference type="Rhea" id="RHEA:75451"/>
        <dbReference type="ChEBI" id="CHEBI:13193"/>
        <dbReference type="ChEBI" id="CHEBI:15377"/>
        <dbReference type="ChEBI" id="CHEBI:15379"/>
        <dbReference type="ChEBI" id="CHEBI:17499"/>
        <dbReference type="ChEBI" id="CHEBI:30245"/>
        <dbReference type="ChEBI" id="CHEBI:90850"/>
    </reaction>
    <physiologicalReaction direction="left-to-right" evidence="24">
        <dbReference type="Rhea" id="RHEA:75452"/>
    </physiologicalReaction>
</comment>
<dbReference type="AlphaFoldDB" id="A0A8B8G582"/>
<evidence type="ECO:0000313" key="30">
    <source>
        <dbReference type="RefSeq" id="XP_025418087.1"/>
    </source>
</evidence>
<sequence>MCTEKIKADYRLKKNPENLDVKHELKMELDTFSNVSTSSTLKSRQLQYSPILQTVNDIRSRHNHCEEVPQSLVQNEAKNNERDVNEQNRLKTYIKTYFFILGLMMLFITSMSFIWHQYQTSEDSVNSPTNAETLCEAFDRLQCENGGYPMIEADHFVCKCASNYYGERCTYEIRSPNNFQFLYNLFDTIDEDHRRGVPKMWWSFLPFTSNLQQRTVVSFYQDQLERIKHTSVSDDSENDNIGSLDSNTMASTRVLPPSHPLHCPANNKLPSLDMVYNEIFQRKPDGFIPDPKHRNLLFYAFYQYFMLQFFNTDFSSMVTGSQLYGVDETTQRHLRLLSNGKLKTEYSNNEYYPPRISFAKKISLAFLQMEPEGKTHWFQRVNKDETNQLQNQLWNIFSSIYETQNHQWTLGHPMLNMNPMLFIMSTLWIREHNRVCDELIKQWPEWTDEQVYSASKRIVIGEMMGIMMNDILNAGNSFSMKHDPEIFHGHIKYIKTFNTPYELLLTTILPSGLPEEFNNTNMYSWMLNNNKQVIESGISDMVKLMIDQKMGMTTCNNNGAATESLTKLLMKLSRENAVQSFNRYRRYLGLDAYKSFYELTGNKETAKKLESLYENVDSVELLTGMLAEKISDKAVPTFTVLTNSFIVNSILTNPLYSETLWNTETFDGDYGFSIVKSANIKTFI</sequence>
<evidence type="ECO:0000256" key="12">
    <source>
        <dbReference type="ARBA" id="ARBA00022617"/>
    </source>
</evidence>
<reference evidence="30" key="1">
    <citation type="submission" date="2025-08" db="UniProtKB">
        <authorList>
            <consortium name="RefSeq"/>
        </authorList>
    </citation>
    <scope>IDENTIFICATION</scope>
    <source>
        <tissue evidence="30">Whole body</tissue>
    </source>
</reference>
<protein>
    <recommendedName>
        <fullName evidence="7">prostaglandin-endoperoxide synthase</fullName>
        <ecNumber evidence="7">1.14.99.1</ecNumber>
    </recommendedName>
</protein>
<dbReference type="OrthoDB" id="6333650at2759"/>
<comment type="subunit">
    <text evidence="6">Homodimer.</text>
</comment>
<name>A0A8B8G582_9HEMI</name>
<comment type="pathway">
    <text evidence="4">Lipid metabolism; prostaglandin biosynthesis.</text>
</comment>